<comment type="similarity">
    <text evidence="2">Belongs to the zinc-containing alcohol dehydrogenase family.</text>
</comment>
<keyword evidence="10" id="KW-1185">Reference proteome</keyword>
<dbReference type="GO" id="GO:0006062">
    <property type="term" value="P:sorbitol catabolic process"/>
    <property type="evidence" value="ECO:0007669"/>
    <property type="project" value="TreeGrafter"/>
</dbReference>
<sequence>MLISLQEDLPIPEPKENWVQLRMSTVGLCRTDVHLYDEGKLDHIVINKPLTIGHEISGTVSKLGAGVTGLTIDEVCFAANIHARMKTVYGEMCILECKAKLMEYSHKPSPSPKKLKVDASARKVLSTVFWDMEGVVHMKFLEQGQTVNSERYISTLRALIPRLRHVLRYQDSILQHNNACPNTSPQSEEALKVPALWLILHFNSVSRLFVYAHDNKSVTSAHTQ</sequence>
<evidence type="ECO:0000256" key="7">
    <source>
        <dbReference type="ARBA" id="ARBA00032485"/>
    </source>
</evidence>
<evidence type="ECO:0000313" key="10">
    <source>
        <dbReference type="Proteomes" id="UP000762676"/>
    </source>
</evidence>
<dbReference type="Pfam" id="PF08240">
    <property type="entry name" value="ADH_N"/>
    <property type="match status" value="1"/>
</dbReference>
<accession>A0AAV4HH02</accession>
<dbReference type="PANTHER" id="PTHR43161">
    <property type="entry name" value="SORBITOL DEHYDROGENASE"/>
    <property type="match status" value="1"/>
</dbReference>
<dbReference type="InterPro" id="IPR001888">
    <property type="entry name" value="Transposase_1"/>
</dbReference>
<evidence type="ECO:0000256" key="3">
    <source>
        <dbReference type="ARBA" id="ARBA00022723"/>
    </source>
</evidence>
<keyword evidence="3" id="KW-0479">Metal-binding</keyword>
<dbReference type="PROSITE" id="PS00059">
    <property type="entry name" value="ADH_ZINC"/>
    <property type="match status" value="1"/>
</dbReference>
<gene>
    <name evidence="9" type="ORF">ElyMa_002718500</name>
</gene>
<evidence type="ECO:0000259" key="8">
    <source>
        <dbReference type="Pfam" id="PF08240"/>
    </source>
</evidence>
<dbReference type="GO" id="GO:0008270">
    <property type="term" value="F:zinc ion binding"/>
    <property type="evidence" value="ECO:0007669"/>
    <property type="project" value="InterPro"/>
</dbReference>
<organism evidence="9 10">
    <name type="scientific">Elysia marginata</name>
    <dbReference type="NCBI Taxonomy" id="1093978"/>
    <lineage>
        <taxon>Eukaryota</taxon>
        <taxon>Metazoa</taxon>
        <taxon>Spiralia</taxon>
        <taxon>Lophotrochozoa</taxon>
        <taxon>Mollusca</taxon>
        <taxon>Gastropoda</taxon>
        <taxon>Heterobranchia</taxon>
        <taxon>Euthyneura</taxon>
        <taxon>Panpulmonata</taxon>
        <taxon>Sacoglossa</taxon>
        <taxon>Placobranchoidea</taxon>
        <taxon>Plakobranchidae</taxon>
        <taxon>Elysia</taxon>
    </lineage>
</organism>
<proteinExistence type="inferred from homology"/>
<evidence type="ECO:0000256" key="6">
    <source>
        <dbReference type="ARBA" id="ARBA00026132"/>
    </source>
</evidence>
<dbReference type="InterPro" id="IPR002328">
    <property type="entry name" value="ADH_Zn_CS"/>
</dbReference>
<evidence type="ECO:0000313" key="9">
    <source>
        <dbReference type="EMBL" id="GFR96333.1"/>
    </source>
</evidence>
<evidence type="ECO:0000256" key="5">
    <source>
        <dbReference type="ARBA" id="ARBA00023002"/>
    </source>
</evidence>
<comment type="caution">
    <text evidence="9">The sequence shown here is derived from an EMBL/GenBank/DDBJ whole genome shotgun (WGS) entry which is preliminary data.</text>
</comment>
<dbReference type="AlphaFoldDB" id="A0AAV4HH02"/>
<keyword evidence="5" id="KW-0560">Oxidoreductase</keyword>
<name>A0AAV4HH02_9GAST</name>
<dbReference type="Proteomes" id="UP000762676">
    <property type="component" value="Unassembled WGS sequence"/>
</dbReference>
<dbReference type="SUPFAM" id="SSF50129">
    <property type="entry name" value="GroES-like"/>
    <property type="match status" value="1"/>
</dbReference>
<dbReference type="InterPro" id="IPR013154">
    <property type="entry name" value="ADH-like_N"/>
</dbReference>
<comment type="cofactor">
    <cofactor evidence="1">
        <name>Zn(2+)</name>
        <dbReference type="ChEBI" id="CHEBI:29105"/>
    </cofactor>
</comment>
<dbReference type="GO" id="GO:0003939">
    <property type="term" value="F:L-iditol 2-dehydrogenase (NAD+) activity"/>
    <property type="evidence" value="ECO:0007669"/>
    <property type="project" value="TreeGrafter"/>
</dbReference>
<dbReference type="EMBL" id="BMAT01005576">
    <property type="protein sequence ID" value="GFR96333.1"/>
    <property type="molecule type" value="Genomic_DNA"/>
</dbReference>
<feature type="domain" description="Alcohol dehydrogenase-like N-terminal" evidence="8">
    <location>
        <begin position="16"/>
        <end position="76"/>
    </location>
</feature>
<dbReference type="InterPro" id="IPR011032">
    <property type="entry name" value="GroES-like_sf"/>
</dbReference>
<evidence type="ECO:0000256" key="2">
    <source>
        <dbReference type="ARBA" id="ARBA00008072"/>
    </source>
</evidence>
<evidence type="ECO:0000256" key="4">
    <source>
        <dbReference type="ARBA" id="ARBA00022833"/>
    </source>
</evidence>
<dbReference type="Gene3D" id="3.90.180.10">
    <property type="entry name" value="Medium-chain alcohol dehydrogenases, catalytic domain"/>
    <property type="match status" value="1"/>
</dbReference>
<evidence type="ECO:0000256" key="1">
    <source>
        <dbReference type="ARBA" id="ARBA00001947"/>
    </source>
</evidence>
<reference evidence="9 10" key="1">
    <citation type="journal article" date="2021" name="Elife">
        <title>Chloroplast acquisition without the gene transfer in kleptoplastic sea slugs, Plakobranchus ocellatus.</title>
        <authorList>
            <person name="Maeda T."/>
            <person name="Takahashi S."/>
            <person name="Yoshida T."/>
            <person name="Shimamura S."/>
            <person name="Takaki Y."/>
            <person name="Nagai Y."/>
            <person name="Toyoda A."/>
            <person name="Suzuki Y."/>
            <person name="Arimoto A."/>
            <person name="Ishii H."/>
            <person name="Satoh N."/>
            <person name="Nishiyama T."/>
            <person name="Hasebe M."/>
            <person name="Maruyama T."/>
            <person name="Minagawa J."/>
            <person name="Obokata J."/>
            <person name="Shigenobu S."/>
        </authorList>
    </citation>
    <scope>NUCLEOTIDE SEQUENCE [LARGE SCALE GENOMIC DNA]</scope>
</reference>
<keyword evidence="4" id="KW-0862">Zinc</keyword>
<protein>
    <recommendedName>
        <fullName evidence="6">Sorbitol dehydrogenase</fullName>
    </recommendedName>
    <alternativeName>
        <fullName evidence="7">Polyol dehydrogenase</fullName>
    </alternativeName>
</protein>
<dbReference type="Pfam" id="PF01359">
    <property type="entry name" value="Transposase_1"/>
    <property type="match status" value="1"/>
</dbReference>
<dbReference type="PANTHER" id="PTHR43161:SF9">
    <property type="entry name" value="SORBITOL DEHYDROGENASE"/>
    <property type="match status" value="1"/>
</dbReference>